<evidence type="ECO:0000256" key="4">
    <source>
        <dbReference type="ARBA" id="ARBA00022989"/>
    </source>
</evidence>
<proteinExistence type="inferred from homology"/>
<keyword evidence="8" id="KW-1185">Reference proteome</keyword>
<keyword evidence="3 6" id="KW-0812">Transmembrane</keyword>
<dbReference type="InterPro" id="IPR044890">
    <property type="entry name" value="TMEM14_sf"/>
</dbReference>
<comment type="subcellular location">
    <subcellularLocation>
        <location evidence="1">Membrane</location>
    </subcellularLocation>
</comment>
<evidence type="ECO:0000313" key="7">
    <source>
        <dbReference type="EMBL" id="VFQ61648.1"/>
    </source>
</evidence>
<dbReference type="EMBL" id="OOIL02000182">
    <property type="protein sequence ID" value="VFQ61648.1"/>
    <property type="molecule type" value="Genomic_DNA"/>
</dbReference>
<organism evidence="7 8">
    <name type="scientific">Cuscuta campestris</name>
    <dbReference type="NCBI Taxonomy" id="132261"/>
    <lineage>
        <taxon>Eukaryota</taxon>
        <taxon>Viridiplantae</taxon>
        <taxon>Streptophyta</taxon>
        <taxon>Embryophyta</taxon>
        <taxon>Tracheophyta</taxon>
        <taxon>Spermatophyta</taxon>
        <taxon>Magnoliopsida</taxon>
        <taxon>eudicotyledons</taxon>
        <taxon>Gunneridae</taxon>
        <taxon>Pentapetalae</taxon>
        <taxon>asterids</taxon>
        <taxon>lamiids</taxon>
        <taxon>Solanales</taxon>
        <taxon>Convolvulaceae</taxon>
        <taxon>Cuscuteae</taxon>
        <taxon>Cuscuta</taxon>
        <taxon>Cuscuta subgen. Grammica</taxon>
        <taxon>Cuscuta sect. Cleistogrammica</taxon>
    </lineage>
</organism>
<evidence type="ECO:0000256" key="3">
    <source>
        <dbReference type="ARBA" id="ARBA00022692"/>
    </source>
</evidence>
<protein>
    <submittedName>
        <fullName evidence="7">Uncharacterized protein</fullName>
    </submittedName>
</protein>
<dbReference type="GO" id="GO:0015245">
    <property type="term" value="F:fatty acid transmembrane transporter activity"/>
    <property type="evidence" value="ECO:0007669"/>
    <property type="project" value="TreeGrafter"/>
</dbReference>
<comment type="similarity">
    <text evidence="2">Belongs to the TMEM14 family.</text>
</comment>
<evidence type="ECO:0000256" key="2">
    <source>
        <dbReference type="ARBA" id="ARBA00007590"/>
    </source>
</evidence>
<evidence type="ECO:0000313" key="8">
    <source>
        <dbReference type="Proteomes" id="UP000595140"/>
    </source>
</evidence>
<evidence type="ECO:0000256" key="5">
    <source>
        <dbReference type="ARBA" id="ARBA00023136"/>
    </source>
</evidence>
<dbReference type="AlphaFoldDB" id="A0A484K9S2"/>
<dbReference type="Proteomes" id="UP000595140">
    <property type="component" value="Unassembled WGS sequence"/>
</dbReference>
<dbReference type="Pfam" id="PF03647">
    <property type="entry name" value="Tmemb_14"/>
    <property type="match status" value="1"/>
</dbReference>
<dbReference type="InterPro" id="IPR005349">
    <property type="entry name" value="TMEM14"/>
</dbReference>
<dbReference type="PANTHER" id="PTHR12668">
    <property type="entry name" value="TRANSMEMBRANE PROTEIN 14, 15"/>
    <property type="match status" value="1"/>
</dbReference>
<keyword evidence="4 6" id="KW-1133">Transmembrane helix</keyword>
<keyword evidence="5 6" id="KW-0472">Membrane</keyword>
<dbReference type="PANTHER" id="PTHR12668:SF43">
    <property type="entry name" value="TRANSMEMBRANE PROTEIN 14 HOMOLOG"/>
    <property type="match status" value="1"/>
</dbReference>
<sequence>MQNLSQEAYDVYSKKAIIILKETSEKIEIQSKKARSDLSVVAKEVGKGSKEYLTIAAEKSPESLKDVVETFASSTDELNDVSEIRDFHLGIPYGSLLSVGGFLCFMLTGSIAAIRFGVILGGTLLALSVSSLRCWRKGEINSLALRGQAAIATILFLRELRLLFQRAFIANIFTTLISGAMAAFFSYRMMISDGKQTKGSEN</sequence>
<dbReference type="Gene3D" id="1.10.10.1740">
    <property type="entry name" value="Transmembrane protein 14-like"/>
    <property type="match status" value="1"/>
</dbReference>
<gene>
    <name evidence="7" type="ORF">CCAM_LOCUS3424</name>
</gene>
<reference evidence="7" key="1">
    <citation type="submission" date="2018-04" db="EMBL/GenBank/DDBJ databases">
        <authorList>
            <person name="Vogel A."/>
        </authorList>
    </citation>
    <scope>NUCLEOTIDE SEQUENCE [LARGE SCALE GENOMIC DNA]</scope>
</reference>
<accession>A0A484K9S2</accession>
<name>A0A484K9S2_9ASTE</name>
<feature type="transmembrane region" description="Helical" evidence="6">
    <location>
        <begin position="99"/>
        <end position="128"/>
    </location>
</feature>
<dbReference type="GO" id="GO:0009706">
    <property type="term" value="C:chloroplast inner membrane"/>
    <property type="evidence" value="ECO:0007669"/>
    <property type="project" value="TreeGrafter"/>
</dbReference>
<dbReference type="OrthoDB" id="768548at2759"/>
<evidence type="ECO:0000256" key="6">
    <source>
        <dbReference type="SAM" id="Phobius"/>
    </source>
</evidence>
<evidence type="ECO:0000256" key="1">
    <source>
        <dbReference type="ARBA" id="ARBA00004370"/>
    </source>
</evidence>
<feature type="transmembrane region" description="Helical" evidence="6">
    <location>
        <begin position="163"/>
        <end position="185"/>
    </location>
</feature>